<dbReference type="NCBIfam" id="NF033536">
    <property type="entry name" value="lasso_PqqD_Bac"/>
    <property type="match status" value="1"/>
</dbReference>
<dbReference type="Pfam" id="PF05402">
    <property type="entry name" value="PqqD"/>
    <property type="match status" value="1"/>
</dbReference>
<dbReference type="KEGG" id="beo:BEH_17305"/>
<proteinExistence type="predicted"/>
<reference evidence="1 2" key="1">
    <citation type="journal article" date="2015" name="PLoS ONE">
        <title>Genome Sequence of Bacillus endophyticus and Analysis of Its Companion Mechanism in the Ketogulonigenium vulgare-Bacillus Strain Consortium.</title>
        <authorList>
            <person name="Jia N."/>
            <person name="Du J."/>
            <person name="Ding M.Z."/>
            <person name="Gao F."/>
            <person name="Yuan Y.J."/>
        </authorList>
    </citation>
    <scope>NUCLEOTIDE SEQUENCE [LARGE SCALE GENOMIC DNA]</scope>
    <source>
        <strain evidence="1 2">Hbe603</strain>
    </source>
</reference>
<reference evidence="2" key="2">
    <citation type="submission" date="2015-06" db="EMBL/GenBank/DDBJ databases">
        <title>Genome Sequence of Bacillus endophyticus and Analysis of its Companion Mechanism in the Ketogulonigenium vulgare-Bacillus strain Consortium.</title>
        <authorList>
            <person name="Jia N."/>
            <person name="Du J."/>
            <person name="Ding M.-Z."/>
            <person name="Gao F."/>
            <person name="Yuan Y.-J."/>
        </authorList>
    </citation>
    <scope>NUCLEOTIDE SEQUENCE [LARGE SCALE GENOMIC DNA]</scope>
    <source>
        <strain evidence="2">Hbe603</strain>
    </source>
</reference>
<gene>
    <name evidence="1" type="ORF">BEH_17305</name>
</gene>
<dbReference type="Proteomes" id="UP000036202">
    <property type="component" value="Chromosome"/>
</dbReference>
<keyword evidence="2" id="KW-1185">Reference proteome</keyword>
<dbReference type="AlphaFoldDB" id="A0A0H4KZD2"/>
<dbReference type="InterPro" id="IPR008792">
    <property type="entry name" value="PQQD"/>
</dbReference>
<sequence length="93" mass="10619">MSTLSLKHHVVQGEGNIASDMDQEKVMLNIENGKYYNLGNIGGAIWDEMSEAILVEELIEKLLNKYDVQREQCETHVLSFLSHLQSEKLIKVM</sequence>
<evidence type="ECO:0000313" key="2">
    <source>
        <dbReference type="Proteomes" id="UP000036202"/>
    </source>
</evidence>
<accession>A0A1X7D9X6</accession>
<name>A0A0H4KZD2_9BACI</name>
<evidence type="ECO:0000313" key="1">
    <source>
        <dbReference type="EMBL" id="AKO93678.1"/>
    </source>
</evidence>
<dbReference type="PATRIC" id="fig|135735.6.peg.3678"/>
<accession>A0A0H4KZD2</accession>
<dbReference type="EMBL" id="CP011974">
    <property type="protein sequence ID" value="AKO93678.1"/>
    <property type="molecule type" value="Genomic_DNA"/>
</dbReference>
<dbReference type="Gene3D" id="1.10.10.1150">
    <property type="entry name" value="Coenzyme PQQ synthesis protein D (PqqD)"/>
    <property type="match status" value="1"/>
</dbReference>
<protein>
    <submittedName>
        <fullName evidence="1">Metallophosphoesterase</fullName>
    </submittedName>
</protein>
<dbReference type="InterPro" id="IPR041881">
    <property type="entry name" value="PqqD_sf"/>
</dbReference>
<organism evidence="1 2">
    <name type="scientific">Priestia filamentosa</name>
    <dbReference type="NCBI Taxonomy" id="1402861"/>
    <lineage>
        <taxon>Bacteria</taxon>
        <taxon>Bacillati</taxon>
        <taxon>Bacillota</taxon>
        <taxon>Bacilli</taxon>
        <taxon>Bacillales</taxon>
        <taxon>Bacillaceae</taxon>
        <taxon>Priestia</taxon>
    </lineage>
</organism>